<protein>
    <submittedName>
        <fullName evidence="1">Uncharacterized protein</fullName>
    </submittedName>
</protein>
<accession>A0ACC0DLC6</accession>
<name>A0ACC0DLC6_9PEZI</name>
<gene>
    <name evidence="1" type="ORF">F4821DRAFT_78483</name>
</gene>
<proteinExistence type="predicted"/>
<evidence type="ECO:0000313" key="2">
    <source>
        <dbReference type="Proteomes" id="UP001497680"/>
    </source>
</evidence>
<sequence length="813" mass="88145">MGSDADKAHNTPLDDPPSKPSLLSRLTSPLRSRTRNINDFHIRLQEPHRQYSAGDHVKGYVILYVAKPIRLTHLTVALHGFVRVYKHAGAGAQLSPVNPAVISHDRNKNVRYFGNGLASLFQDEQILCGEGRLKPSRFEFEFDLIFPSKGLPSSIDFERGTISYMVTATLTRPTSIAATSSCETKVALVEKVDIGLLVPPRERKVCMQTLRRRGKKKKKAVPTVASAAKRGSVPTDIQDASSDLDSTRVHENSNGSSVSIGEVTPGGSNLPRSPLRSDLIPGDLQSQISGDSVVSNNSGSNSLRGADASAESIAASRASSDDREITATVELLKGGCLPGDILPVKIRVEHNRRMKSMHGVIVTLYRQGRVDYSPPISLFTTDLPKEEAERLEREDYYPRSRTGLGGLSLSSAGSCSVFRKDLSQAVAPLIIDPTSLTANITTSVRVPEDVFPSIKNVPGGLISFKYHVEVVVDLGGRLAGQSTGSSQQTNRMNALGIPGGNPASAAQAYDLKRLANWSGTVVDTDHLRREKGVISVSFEVVVGTMDSTRSRGKSVVRPALTVQPPTSEGINIEEGDHNYTWHNEYDAEIGYNEEYPPEQLDASPRGYFPPGAPPQTSYYDFQDHEPHAPAYIPPPELPNETELSEKERVRQAEQRLLPSRPLQQAFEPDAGPSQSSAPSAVPAHLASNVYTPNSHISLPGVEDDAGEGPSAPALDDLTPMAPAPHADDKQELERRRLLQEASAPPEVPEDYDGGGPSAPPLSQGQSQEMPTAPVLHDDDHDHDYGAPDPYHEIAGPSSGRPNTRSEQLPRYER</sequence>
<comment type="caution">
    <text evidence="1">The sequence shown here is derived from an EMBL/GenBank/DDBJ whole genome shotgun (WGS) entry which is preliminary data.</text>
</comment>
<keyword evidence="2" id="KW-1185">Reference proteome</keyword>
<reference evidence="1 2" key="1">
    <citation type="journal article" date="2022" name="New Phytol.">
        <title>Ecological generalism drives hyperdiversity of secondary metabolite gene clusters in xylarialean endophytes.</title>
        <authorList>
            <person name="Franco M.E.E."/>
            <person name="Wisecaver J.H."/>
            <person name="Arnold A.E."/>
            <person name="Ju Y.M."/>
            <person name="Slot J.C."/>
            <person name="Ahrendt S."/>
            <person name="Moore L.P."/>
            <person name="Eastman K.E."/>
            <person name="Scott K."/>
            <person name="Konkel Z."/>
            <person name="Mondo S.J."/>
            <person name="Kuo A."/>
            <person name="Hayes R.D."/>
            <person name="Haridas S."/>
            <person name="Andreopoulos B."/>
            <person name="Riley R."/>
            <person name="LaButti K."/>
            <person name="Pangilinan J."/>
            <person name="Lipzen A."/>
            <person name="Amirebrahimi M."/>
            <person name="Yan J."/>
            <person name="Adam C."/>
            <person name="Keymanesh K."/>
            <person name="Ng V."/>
            <person name="Louie K."/>
            <person name="Northen T."/>
            <person name="Drula E."/>
            <person name="Henrissat B."/>
            <person name="Hsieh H.M."/>
            <person name="Youens-Clark K."/>
            <person name="Lutzoni F."/>
            <person name="Miadlikowska J."/>
            <person name="Eastwood D.C."/>
            <person name="Hamelin R.C."/>
            <person name="Grigoriev I.V."/>
            <person name="U'Ren J.M."/>
        </authorList>
    </citation>
    <scope>NUCLEOTIDE SEQUENCE [LARGE SCALE GENOMIC DNA]</scope>
    <source>
        <strain evidence="1 2">ER1909</strain>
    </source>
</reference>
<dbReference type="EMBL" id="MU394281">
    <property type="protein sequence ID" value="KAI6093296.1"/>
    <property type="molecule type" value="Genomic_DNA"/>
</dbReference>
<dbReference type="Proteomes" id="UP001497680">
    <property type="component" value="Unassembled WGS sequence"/>
</dbReference>
<evidence type="ECO:0000313" key="1">
    <source>
        <dbReference type="EMBL" id="KAI6093296.1"/>
    </source>
</evidence>
<organism evidence="1 2">
    <name type="scientific">Hypoxylon rubiginosum</name>
    <dbReference type="NCBI Taxonomy" id="110542"/>
    <lineage>
        <taxon>Eukaryota</taxon>
        <taxon>Fungi</taxon>
        <taxon>Dikarya</taxon>
        <taxon>Ascomycota</taxon>
        <taxon>Pezizomycotina</taxon>
        <taxon>Sordariomycetes</taxon>
        <taxon>Xylariomycetidae</taxon>
        <taxon>Xylariales</taxon>
        <taxon>Hypoxylaceae</taxon>
        <taxon>Hypoxylon</taxon>
    </lineage>
</organism>